<name>I3D128_9ARCH</name>
<protein>
    <submittedName>
        <fullName evidence="1">Uncharacterized protein</fullName>
    </submittedName>
</protein>
<proteinExistence type="predicted"/>
<evidence type="ECO:0000313" key="1">
    <source>
        <dbReference type="EMBL" id="EIJ65421.1"/>
    </source>
</evidence>
<comment type="caution">
    <text evidence="1">The sequence shown here is derived from an EMBL/GenBank/DDBJ whole genome shotgun (WGS) entry which is preliminary data.</text>
</comment>
<keyword evidence="2" id="KW-1185">Reference proteome</keyword>
<dbReference type="EMBL" id="AEXL02000125">
    <property type="protein sequence ID" value="EIJ65421.1"/>
    <property type="molecule type" value="Genomic_DNA"/>
</dbReference>
<feature type="non-terminal residue" evidence="1">
    <location>
        <position position="45"/>
    </location>
</feature>
<accession>I3D128</accession>
<evidence type="ECO:0000313" key="2">
    <source>
        <dbReference type="Proteomes" id="UP000003423"/>
    </source>
</evidence>
<dbReference type="AlphaFoldDB" id="I3D128"/>
<reference evidence="1 2" key="1">
    <citation type="journal article" date="2012" name="J. Bacteriol.">
        <title>Genome sequence of "Candidatus Nitrosopumilus salaria" BD31, an ammonia-oxidizing archaeon from the San Francisco Bay estuary.</title>
        <authorList>
            <person name="Mosier A.C."/>
            <person name="Allen E.E."/>
            <person name="Kim M."/>
            <person name="Ferriera S."/>
            <person name="Francis C.A."/>
        </authorList>
    </citation>
    <scope>NUCLEOTIDE SEQUENCE [LARGE SCALE GENOMIC DNA]</scope>
    <source>
        <strain evidence="1 2">BD31</strain>
    </source>
</reference>
<organism evidence="1 2">
    <name type="scientific">Candidatus Nitrosopumilus salarius BD31</name>
    <dbReference type="NCBI Taxonomy" id="859350"/>
    <lineage>
        <taxon>Archaea</taxon>
        <taxon>Nitrososphaerota</taxon>
        <taxon>Nitrososphaeria</taxon>
        <taxon>Nitrosopumilales</taxon>
        <taxon>Nitrosopumilaceae</taxon>
        <taxon>Nitrosopumilus</taxon>
    </lineage>
</organism>
<gene>
    <name evidence="1" type="ORF">BD31_I2058</name>
</gene>
<sequence>MHHYPLINVITKYGQQLQAFENDSITKEIQSEGEYDGNTLRSIRE</sequence>
<dbReference type="Proteomes" id="UP000003423">
    <property type="component" value="Unassembled WGS sequence"/>
</dbReference>